<dbReference type="PROSITE" id="PS51257">
    <property type="entry name" value="PROKAR_LIPOPROTEIN"/>
    <property type="match status" value="1"/>
</dbReference>
<dbReference type="EMBL" id="MLJW01000109">
    <property type="protein sequence ID" value="OIQ99183.1"/>
    <property type="molecule type" value="Genomic_DNA"/>
</dbReference>
<organism evidence="1">
    <name type="scientific">mine drainage metagenome</name>
    <dbReference type="NCBI Taxonomy" id="410659"/>
    <lineage>
        <taxon>unclassified sequences</taxon>
        <taxon>metagenomes</taxon>
        <taxon>ecological metagenomes</taxon>
    </lineage>
</organism>
<name>A0A1J5S4Y9_9ZZZZ</name>
<proteinExistence type="predicted"/>
<reference evidence="1" key="1">
    <citation type="submission" date="2016-10" db="EMBL/GenBank/DDBJ databases">
        <title>Sequence of Gallionella enrichment culture.</title>
        <authorList>
            <person name="Poehlein A."/>
            <person name="Muehling M."/>
            <person name="Daniel R."/>
        </authorList>
    </citation>
    <scope>NUCLEOTIDE SEQUENCE</scope>
</reference>
<comment type="caution">
    <text evidence="1">The sequence shown here is derived from an EMBL/GenBank/DDBJ whole genome shotgun (WGS) entry which is preliminary data.</text>
</comment>
<sequence>MPLIRLSRRFRRILLAAGLALPLLLSACATPQVHSSTQVREIHLTSGELKRGGIAFVTPSSATGQEEDKQPLALAFTEVLKKNRPDLRIMSLSETLSAVNGAGLADAYRQMFEDYRLTGLFDRNMLQKLARVTGMRYLAQIKLVGFQQNSKDRWGILGLRVIETKITVLRLFLQVWDSRDGAVVWEGSEEMTFSHDSAAEDAVTFKSAVEQSATKLISRLP</sequence>
<dbReference type="AlphaFoldDB" id="A0A1J5S4Y9"/>
<gene>
    <name evidence="1" type="ORF">GALL_187650</name>
</gene>
<accession>A0A1J5S4Y9</accession>
<protein>
    <recommendedName>
        <fullName evidence="2">Lipoprotein</fullName>
    </recommendedName>
</protein>
<evidence type="ECO:0008006" key="2">
    <source>
        <dbReference type="Google" id="ProtNLM"/>
    </source>
</evidence>
<evidence type="ECO:0000313" key="1">
    <source>
        <dbReference type="EMBL" id="OIQ99183.1"/>
    </source>
</evidence>